<feature type="chain" id="PRO_5046869985" evidence="1">
    <location>
        <begin position="28"/>
        <end position="178"/>
    </location>
</feature>
<feature type="signal peptide" evidence="1">
    <location>
        <begin position="1"/>
        <end position="27"/>
    </location>
</feature>
<keyword evidence="3" id="KW-1185">Reference proteome</keyword>
<evidence type="ECO:0000313" key="2">
    <source>
        <dbReference type="EMBL" id="MFC0350677.1"/>
    </source>
</evidence>
<evidence type="ECO:0000313" key="3">
    <source>
        <dbReference type="Proteomes" id="UP001589844"/>
    </source>
</evidence>
<keyword evidence="1" id="KW-0732">Signal</keyword>
<organism evidence="2 3">
    <name type="scientific">Undibacterium danionis</name>
    <dbReference type="NCBI Taxonomy" id="1812100"/>
    <lineage>
        <taxon>Bacteria</taxon>
        <taxon>Pseudomonadati</taxon>
        <taxon>Pseudomonadota</taxon>
        <taxon>Betaproteobacteria</taxon>
        <taxon>Burkholderiales</taxon>
        <taxon>Oxalobacteraceae</taxon>
        <taxon>Undibacterium</taxon>
    </lineage>
</organism>
<reference evidence="2 3" key="1">
    <citation type="submission" date="2024-09" db="EMBL/GenBank/DDBJ databases">
        <authorList>
            <person name="Sun Q."/>
            <person name="Mori K."/>
        </authorList>
    </citation>
    <scope>NUCLEOTIDE SEQUENCE [LARGE SCALE GENOMIC DNA]</scope>
    <source>
        <strain evidence="2 3">CCM 8677</strain>
    </source>
</reference>
<evidence type="ECO:0000256" key="1">
    <source>
        <dbReference type="SAM" id="SignalP"/>
    </source>
</evidence>
<sequence>MIHKNKFNSLIFSLFILAISISSSAFAQRGPSTEEERARVVALAKASDLDPRAVMESEDGMWFLNWRREVPEYEIGLDKGAYWAKTAVKGDLRKATRFHHLLSVAAFQVQHQILNPKKNPEDELAVTQAGIEGLLRAYENLLPRRPANFSKKMDEALKRRNMVDLKAFVINLPPIPED</sequence>
<name>A0ABV6IFT7_9BURK</name>
<dbReference type="RefSeq" id="WP_390213171.1">
    <property type="nucleotide sequence ID" value="NZ_JBHLXJ010000013.1"/>
</dbReference>
<comment type="caution">
    <text evidence="2">The sequence shown here is derived from an EMBL/GenBank/DDBJ whole genome shotgun (WGS) entry which is preliminary data.</text>
</comment>
<accession>A0ABV6IFT7</accession>
<proteinExistence type="predicted"/>
<gene>
    <name evidence="2" type="ORF">ACFFJH_12710</name>
</gene>
<dbReference type="Proteomes" id="UP001589844">
    <property type="component" value="Unassembled WGS sequence"/>
</dbReference>
<dbReference type="EMBL" id="JBHLXJ010000013">
    <property type="protein sequence ID" value="MFC0350677.1"/>
    <property type="molecule type" value="Genomic_DNA"/>
</dbReference>
<protein>
    <submittedName>
        <fullName evidence="2">Uncharacterized protein</fullName>
    </submittedName>
</protein>